<feature type="domain" description="AB hydrolase-1" evidence="3">
    <location>
        <begin position="99"/>
        <end position="248"/>
    </location>
</feature>
<keyword evidence="2" id="KW-0732">Signal</keyword>
<sequence>MTISTAIGNFMHLNTKALCSSLFLLFAFSTSYAHAAESSRTIPRLESTSCATQALKDLNASCYTFYGEENWSAPSGNTVELPVGVIPPDSDASTESGSPVIFFPGGPGHSALSIPDYIAQLRKDIGNRTLVLFDPRGFKHANPTLSCPSYASVSPYHNIVHTPALTASLDPMGRMKHITNEVSSCYQKLENEGIEVSQYTESATARDIEEIRSRLDYDAVDIYGSSTGSGTALSYIRYYPDSVRSAILGWPWYTSLRNRAPLDEFYTLKGKFTDVLAMCVEDSQACREQVPAWFLAIDRTRRALDDRPYTARVGSEGQEKTLYFDGAAFLDTL</sequence>
<comment type="caution">
    <text evidence="4">The sequence shown here is derived from an EMBL/GenBank/DDBJ whole genome shotgun (WGS) entry which is preliminary data.</text>
</comment>
<dbReference type="InterPro" id="IPR000073">
    <property type="entry name" value="AB_hydrolase_1"/>
</dbReference>
<dbReference type="SUPFAM" id="SSF53474">
    <property type="entry name" value="alpha/beta-Hydrolases"/>
    <property type="match status" value="1"/>
</dbReference>
<protein>
    <recommendedName>
        <fullName evidence="1">Proline iminopeptidase</fullName>
    </recommendedName>
</protein>
<dbReference type="GO" id="GO:0016787">
    <property type="term" value="F:hydrolase activity"/>
    <property type="evidence" value="ECO:0007669"/>
    <property type="project" value="UniProtKB-KW"/>
</dbReference>
<evidence type="ECO:0000256" key="1">
    <source>
        <dbReference type="ARBA" id="ARBA00021843"/>
    </source>
</evidence>
<accession>A0ABV6G7J9</accession>
<dbReference type="Proteomes" id="UP001589814">
    <property type="component" value="Unassembled WGS sequence"/>
</dbReference>
<reference evidence="4 5" key="1">
    <citation type="submission" date="2024-09" db="EMBL/GenBank/DDBJ databases">
        <authorList>
            <person name="Sun Q."/>
            <person name="Mori K."/>
        </authorList>
    </citation>
    <scope>NUCLEOTIDE SEQUENCE [LARGE SCALE GENOMIC DNA]</scope>
    <source>
        <strain evidence="4 5">CCM 7415</strain>
    </source>
</reference>
<evidence type="ECO:0000313" key="4">
    <source>
        <dbReference type="EMBL" id="MFC0269645.1"/>
    </source>
</evidence>
<proteinExistence type="predicted"/>
<dbReference type="RefSeq" id="WP_245558748.1">
    <property type="nucleotide sequence ID" value="NZ_JBHLVX010000065.1"/>
</dbReference>
<evidence type="ECO:0000313" key="5">
    <source>
        <dbReference type="Proteomes" id="UP001589814"/>
    </source>
</evidence>
<keyword evidence="4" id="KW-0378">Hydrolase</keyword>
<gene>
    <name evidence="4" type="ORF">ACFFHW_16900</name>
</gene>
<dbReference type="PANTHER" id="PTHR43722:SF1">
    <property type="entry name" value="PROLINE IMINOPEPTIDASE"/>
    <property type="match status" value="1"/>
</dbReference>
<keyword evidence="5" id="KW-1185">Reference proteome</keyword>
<dbReference type="EMBL" id="JBHLVX010000065">
    <property type="protein sequence ID" value="MFC0269645.1"/>
    <property type="molecule type" value="Genomic_DNA"/>
</dbReference>
<dbReference type="PANTHER" id="PTHR43722">
    <property type="entry name" value="PROLINE IMINOPEPTIDASE"/>
    <property type="match status" value="1"/>
</dbReference>
<dbReference type="Gene3D" id="3.40.50.1820">
    <property type="entry name" value="alpha/beta hydrolase"/>
    <property type="match status" value="1"/>
</dbReference>
<dbReference type="InterPro" id="IPR029058">
    <property type="entry name" value="AB_hydrolase_fold"/>
</dbReference>
<evidence type="ECO:0000259" key="3">
    <source>
        <dbReference type="Pfam" id="PF00561"/>
    </source>
</evidence>
<feature type="signal peptide" evidence="2">
    <location>
        <begin position="1"/>
        <end position="35"/>
    </location>
</feature>
<evidence type="ECO:0000256" key="2">
    <source>
        <dbReference type="SAM" id="SignalP"/>
    </source>
</evidence>
<feature type="chain" id="PRO_5046555384" description="Proline iminopeptidase" evidence="2">
    <location>
        <begin position="36"/>
        <end position="333"/>
    </location>
</feature>
<name>A0ABV6G7J9_9GAMM</name>
<dbReference type="InterPro" id="IPR005944">
    <property type="entry name" value="Pro_iminopeptidase"/>
</dbReference>
<dbReference type="Pfam" id="PF00561">
    <property type="entry name" value="Abhydrolase_1"/>
    <property type="match status" value="1"/>
</dbReference>
<organism evidence="4 5">
    <name type="scientific">Kushneria aurantia</name>
    <dbReference type="NCBI Taxonomy" id="504092"/>
    <lineage>
        <taxon>Bacteria</taxon>
        <taxon>Pseudomonadati</taxon>
        <taxon>Pseudomonadota</taxon>
        <taxon>Gammaproteobacteria</taxon>
        <taxon>Oceanospirillales</taxon>
        <taxon>Halomonadaceae</taxon>
        <taxon>Kushneria</taxon>
    </lineage>
</organism>